<dbReference type="InterPro" id="IPR010896">
    <property type="entry name" value="NUMOD1"/>
</dbReference>
<dbReference type="SMART" id="SM00507">
    <property type="entry name" value="HNHc"/>
    <property type="match status" value="2"/>
</dbReference>
<dbReference type="Pfam" id="PF07453">
    <property type="entry name" value="NUMOD1"/>
    <property type="match status" value="2"/>
</dbReference>
<feature type="domain" description="HNH nuclease" evidence="1">
    <location>
        <begin position="51"/>
        <end position="98"/>
    </location>
</feature>
<proteinExistence type="predicted"/>
<dbReference type="GO" id="GO:0016788">
    <property type="term" value="F:hydrolase activity, acting on ester bonds"/>
    <property type="evidence" value="ECO:0007669"/>
    <property type="project" value="InterPro"/>
</dbReference>
<dbReference type="Pfam" id="PF07463">
    <property type="entry name" value="NUMOD4"/>
    <property type="match status" value="2"/>
</dbReference>
<dbReference type="SUPFAM" id="SSF54060">
    <property type="entry name" value="His-Me finger endonucleases"/>
    <property type="match status" value="2"/>
</dbReference>
<keyword evidence="2" id="KW-0540">Nuclease</keyword>
<evidence type="ECO:0000259" key="1">
    <source>
        <dbReference type="SMART" id="SM00507"/>
    </source>
</evidence>
<protein>
    <submittedName>
        <fullName evidence="2">HNH endonuclease</fullName>
    </submittedName>
</protein>
<dbReference type="EMBL" id="MK500568">
    <property type="protein sequence ID" value="QBK92181.1"/>
    <property type="molecule type" value="Genomic_DNA"/>
</dbReference>
<name>A0A481ZBX9_9VIRU</name>
<accession>A0A481ZBX9</accession>
<dbReference type="InterPro" id="IPR044925">
    <property type="entry name" value="His-Me_finger_sf"/>
</dbReference>
<organism evidence="2">
    <name type="scientific">Pithovirus LCPAC304</name>
    <dbReference type="NCBI Taxonomy" id="2506594"/>
    <lineage>
        <taxon>Viruses</taxon>
        <taxon>Pithoviruses</taxon>
    </lineage>
</organism>
<sequence>MEQWKNIEELSKYQISDEGQVRNKRTGKILKQSKNGYLTVSLRGPYMKNYARRTHVLVAQTFIVNPDPKNQTIVNHIDGDKFNNNVNNLEWVTPSENYKHALETGLIKRYTRSVCKLNKEGKIIKKYHSIVSASRANTILACSISDVCSGRKDNKRNRLTAGGFYWCYADKYSDFKVIKSGETKYKPVYQLNINTEEIIKWVSLKEASACTGVAYTGIIYACKQENRTSGGYKWRYAPIKKEKSVESEYETWKEVVNFPNYKISRDGRIYNVQRKRLRRTAKNKGYEMIQLQYNGKKINRGVHIFMAETYIPNPENKDCVNHINGDKSDNRVENLEWATISENSLHAKYILGKGIKSVEQLDNAANIVGSFNSIKEAHQKTGISYGGISNACRGVSKSSGGYTWRFIEKIKE</sequence>
<dbReference type="Pfam" id="PF13392">
    <property type="entry name" value="HNH_3"/>
    <property type="match status" value="2"/>
</dbReference>
<dbReference type="SMART" id="SM00497">
    <property type="entry name" value="IENR1"/>
    <property type="match status" value="3"/>
</dbReference>
<keyword evidence="2" id="KW-0378">Hydrolase</keyword>
<evidence type="ECO:0000313" key="2">
    <source>
        <dbReference type="EMBL" id="QBK92181.1"/>
    </source>
</evidence>
<dbReference type="InterPro" id="IPR003647">
    <property type="entry name" value="Intron_nuc_1_rpt"/>
</dbReference>
<feature type="domain" description="HNH nuclease" evidence="1">
    <location>
        <begin position="297"/>
        <end position="344"/>
    </location>
</feature>
<reference evidence="2" key="1">
    <citation type="journal article" date="2019" name="MBio">
        <title>Virus Genomes from Deep Sea Sediments Expand the Ocean Megavirome and Support Independent Origins of Viral Gigantism.</title>
        <authorList>
            <person name="Backstrom D."/>
            <person name="Yutin N."/>
            <person name="Jorgensen S.L."/>
            <person name="Dharamshi J."/>
            <person name="Homa F."/>
            <person name="Zaremba-Niedwiedzka K."/>
            <person name="Spang A."/>
            <person name="Wolf Y.I."/>
            <person name="Koonin E.V."/>
            <person name="Ettema T.J."/>
        </authorList>
    </citation>
    <scope>NUCLEOTIDE SEQUENCE</scope>
</reference>
<dbReference type="InterPro" id="IPR010902">
    <property type="entry name" value="NUMOD4"/>
</dbReference>
<dbReference type="GO" id="GO:0004519">
    <property type="term" value="F:endonuclease activity"/>
    <property type="evidence" value="ECO:0007669"/>
    <property type="project" value="UniProtKB-KW"/>
</dbReference>
<dbReference type="Gene3D" id="1.10.10.10">
    <property type="entry name" value="Winged helix-like DNA-binding domain superfamily/Winged helix DNA-binding domain"/>
    <property type="match status" value="3"/>
</dbReference>
<dbReference type="InterPro" id="IPR003615">
    <property type="entry name" value="HNH_nuc"/>
</dbReference>
<dbReference type="Gene3D" id="3.90.75.20">
    <property type="match status" value="2"/>
</dbReference>
<gene>
    <name evidence="2" type="ORF">LCPAC304_05280</name>
</gene>
<dbReference type="InterPro" id="IPR036388">
    <property type="entry name" value="WH-like_DNA-bd_sf"/>
</dbReference>
<keyword evidence="2" id="KW-0255">Endonuclease</keyword>